<reference evidence="2" key="1">
    <citation type="submission" date="2014-04" db="EMBL/GenBank/DDBJ databases">
        <title>In planta biocontrol of soil-borne Fusarium wilt of banana through a plant endophytic bacterium, Burkholderia cenocepacia 869T2.</title>
        <authorList>
            <person name="Ho Y.-N."/>
            <person name="Chiang H.-M."/>
            <person name="Chao C.-P."/>
            <person name="Su C.-C."/>
            <person name="Hsu H.-F."/>
            <person name="Guo C.-T."/>
            <person name="Hsieh J.-L."/>
            <person name="Huang C.-C."/>
        </authorList>
    </citation>
    <scope>NUCLEOTIDE SEQUENCE [LARGE SCALE GENOMIC DNA]</scope>
    <source>
        <strain evidence="2">869T2</strain>
    </source>
</reference>
<evidence type="ECO:0000313" key="2">
    <source>
        <dbReference type="EMBL" id="KEA56678.1"/>
    </source>
</evidence>
<gene>
    <name evidence="2" type="ORF">DT99_26265</name>
</gene>
<protein>
    <submittedName>
        <fullName evidence="2">Uncharacterized protein</fullName>
    </submittedName>
</protein>
<dbReference type="AlphaFoldDB" id="A0A071M7D3"/>
<evidence type="ECO:0000256" key="1">
    <source>
        <dbReference type="SAM" id="MobiDB-lite"/>
    </source>
</evidence>
<feature type="region of interest" description="Disordered" evidence="1">
    <location>
        <begin position="1"/>
        <end position="32"/>
    </location>
</feature>
<comment type="caution">
    <text evidence="2">The sequence shown here is derived from an EMBL/GenBank/DDBJ whole genome shotgun (WGS) entry which is preliminary data.</text>
</comment>
<accession>A0A071M7D3</accession>
<sequence length="80" mass="9025">MSHGTRARPEAVTSGRAMLPRDRMPAHRSSAGRRVCRSVSRCIVRLRRYVIQTVGDDPCRSISIDRAHDAERRRGGGRLK</sequence>
<dbReference type="EMBL" id="JJOA01000025">
    <property type="protein sequence ID" value="KEA56678.1"/>
    <property type="molecule type" value="Genomic_DNA"/>
</dbReference>
<organism evidence="2">
    <name type="scientific">Burkholderia cenocepacia</name>
    <dbReference type="NCBI Taxonomy" id="95486"/>
    <lineage>
        <taxon>Bacteria</taxon>
        <taxon>Pseudomonadati</taxon>
        <taxon>Pseudomonadota</taxon>
        <taxon>Betaproteobacteria</taxon>
        <taxon>Burkholderiales</taxon>
        <taxon>Burkholderiaceae</taxon>
        <taxon>Burkholderia</taxon>
        <taxon>Burkholderia cepacia complex</taxon>
    </lineage>
</organism>
<name>A0A071M7D3_9BURK</name>
<proteinExistence type="predicted"/>